<protein>
    <recommendedName>
        <fullName evidence="3">Ankyrin repeat protein</fullName>
    </recommendedName>
</protein>
<dbReference type="InterPro" id="IPR036770">
    <property type="entry name" value="Ankyrin_rpt-contain_sf"/>
</dbReference>
<dbReference type="EMBL" id="NCKW01004977">
    <property type="protein sequence ID" value="POM73890.1"/>
    <property type="molecule type" value="Genomic_DNA"/>
</dbReference>
<evidence type="ECO:0008006" key="3">
    <source>
        <dbReference type="Google" id="ProtNLM"/>
    </source>
</evidence>
<dbReference type="InterPro" id="IPR052050">
    <property type="entry name" value="SecEffector_AnkRepeat"/>
</dbReference>
<sequence>MLAKIYGHFANISVQIVTISNINLHCQIWKRFFTKTPTKRIIFIAACDARHNDIMWWMHEHVPIDHEMLQYSLNSVVLLGNVSMADWLITIDATWDIDPIFHEVAASGRLNVVEWLVQHGQLLRFIDVVSAAAENGHFDIIRWAVENHMKFNDIGTQPNANIPSRIGSCIHRAAMDGHKDIAEYLHSLEKSSE</sequence>
<comment type="caution">
    <text evidence="1">The sequence shown here is derived from an EMBL/GenBank/DDBJ whole genome shotgun (WGS) entry which is preliminary data.</text>
</comment>
<dbReference type="Proteomes" id="UP000237271">
    <property type="component" value="Unassembled WGS sequence"/>
</dbReference>
<dbReference type="Gene3D" id="1.25.40.20">
    <property type="entry name" value="Ankyrin repeat-containing domain"/>
    <property type="match status" value="1"/>
</dbReference>
<organism evidence="1 2">
    <name type="scientific">Phytophthora palmivora</name>
    <dbReference type="NCBI Taxonomy" id="4796"/>
    <lineage>
        <taxon>Eukaryota</taxon>
        <taxon>Sar</taxon>
        <taxon>Stramenopiles</taxon>
        <taxon>Oomycota</taxon>
        <taxon>Peronosporomycetes</taxon>
        <taxon>Peronosporales</taxon>
        <taxon>Peronosporaceae</taxon>
        <taxon>Phytophthora</taxon>
    </lineage>
</organism>
<dbReference type="PANTHER" id="PTHR46586">
    <property type="entry name" value="ANKYRIN REPEAT-CONTAINING PROTEIN"/>
    <property type="match status" value="1"/>
</dbReference>
<dbReference type="InterPro" id="IPR002110">
    <property type="entry name" value="Ankyrin_rpt"/>
</dbReference>
<dbReference type="PANTHER" id="PTHR46586:SF3">
    <property type="entry name" value="ANKYRIN REPEAT-CONTAINING PROTEIN"/>
    <property type="match status" value="1"/>
</dbReference>
<dbReference type="SUPFAM" id="SSF48403">
    <property type="entry name" value="Ankyrin repeat"/>
    <property type="match status" value="1"/>
</dbReference>
<keyword evidence="2" id="KW-1185">Reference proteome</keyword>
<proteinExistence type="predicted"/>
<accession>A0A2P4Y7W0</accession>
<dbReference type="Pfam" id="PF13637">
    <property type="entry name" value="Ank_4"/>
    <property type="match status" value="1"/>
</dbReference>
<reference evidence="1 2" key="1">
    <citation type="journal article" date="2017" name="Genome Biol. Evol.">
        <title>Phytophthora megakarya and P. palmivora, closely related causal agents of cacao black pod rot, underwent increases in genome sizes and gene numbers by different mechanisms.</title>
        <authorList>
            <person name="Ali S.S."/>
            <person name="Shao J."/>
            <person name="Lary D.J."/>
            <person name="Kronmiller B."/>
            <person name="Shen D."/>
            <person name="Strem M.D."/>
            <person name="Amoako-Attah I."/>
            <person name="Akrofi A.Y."/>
            <person name="Begoude B.A."/>
            <person name="Ten Hoopen G.M."/>
            <person name="Coulibaly K."/>
            <person name="Kebe B.I."/>
            <person name="Melnick R.L."/>
            <person name="Guiltinan M.J."/>
            <person name="Tyler B.M."/>
            <person name="Meinhardt L.W."/>
            <person name="Bailey B.A."/>
        </authorList>
    </citation>
    <scope>NUCLEOTIDE SEQUENCE [LARGE SCALE GENOMIC DNA]</scope>
    <source>
        <strain evidence="2">sbr112.9</strain>
    </source>
</reference>
<name>A0A2P4Y7W0_9STRA</name>
<evidence type="ECO:0000313" key="2">
    <source>
        <dbReference type="Proteomes" id="UP000237271"/>
    </source>
</evidence>
<gene>
    <name evidence="1" type="ORF">PHPALM_9215</name>
</gene>
<dbReference type="AlphaFoldDB" id="A0A2P4Y7W0"/>
<dbReference type="OrthoDB" id="115163at2759"/>
<evidence type="ECO:0000313" key="1">
    <source>
        <dbReference type="EMBL" id="POM73890.1"/>
    </source>
</evidence>